<protein>
    <submittedName>
        <fullName evidence="1">Uncharacterized protein</fullName>
    </submittedName>
</protein>
<evidence type="ECO:0000313" key="1">
    <source>
        <dbReference type="EMBL" id="SIT55811.1"/>
    </source>
</evidence>
<dbReference type="AlphaFoldDB" id="A0A1R3V7K9"/>
<organism evidence="1 2">
    <name type="scientific">Mesorhizobium prunaredense</name>
    <dbReference type="NCBI Taxonomy" id="1631249"/>
    <lineage>
        <taxon>Bacteria</taxon>
        <taxon>Pseudomonadati</taxon>
        <taxon>Pseudomonadota</taxon>
        <taxon>Alphaproteobacteria</taxon>
        <taxon>Hyphomicrobiales</taxon>
        <taxon>Phyllobacteriaceae</taxon>
        <taxon>Mesorhizobium</taxon>
    </lineage>
</organism>
<evidence type="ECO:0000313" key="2">
    <source>
        <dbReference type="Proteomes" id="UP000188388"/>
    </source>
</evidence>
<gene>
    <name evidence="1" type="ORF">BQ8794_240018</name>
</gene>
<keyword evidence="2" id="KW-1185">Reference proteome</keyword>
<sequence>MKACCGRDPIAAVFVEPEMNFRTRQAKAVFLRGERNPVRRIWKYFNNALQCKLSNSYAVDRIEQILTDKTLLVDQTN</sequence>
<accession>A0A1R3V7K9</accession>
<dbReference type="Proteomes" id="UP000188388">
    <property type="component" value="Unassembled WGS sequence"/>
</dbReference>
<dbReference type="EMBL" id="FTPD01000017">
    <property type="protein sequence ID" value="SIT55811.1"/>
    <property type="molecule type" value="Genomic_DNA"/>
</dbReference>
<proteinExistence type="predicted"/>
<name>A0A1R3V7K9_9HYPH</name>
<reference evidence="2" key="1">
    <citation type="submission" date="2017-01" db="EMBL/GenBank/DDBJ databases">
        <authorList>
            <person name="Brunel B."/>
        </authorList>
    </citation>
    <scope>NUCLEOTIDE SEQUENCE [LARGE SCALE GENOMIC DNA]</scope>
</reference>